<proteinExistence type="predicted"/>
<reference evidence="3" key="1">
    <citation type="journal article" date="2019" name="Int. J. Syst. Evol. Microbiol.">
        <title>The Global Catalogue of Microorganisms (GCM) 10K type strain sequencing project: providing services to taxonomists for standard genome sequencing and annotation.</title>
        <authorList>
            <consortium name="The Broad Institute Genomics Platform"/>
            <consortium name="The Broad Institute Genome Sequencing Center for Infectious Disease"/>
            <person name="Wu L."/>
            <person name="Ma J."/>
        </authorList>
    </citation>
    <scope>NUCLEOTIDE SEQUENCE [LARGE SCALE GENOMIC DNA]</scope>
    <source>
        <strain evidence="3">CGMCC 4.7198</strain>
    </source>
</reference>
<evidence type="ECO:0000256" key="1">
    <source>
        <dbReference type="SAM" id="MobiDB-lite"/>
    </source>
</evidence>
<dbReference type="Proteomes" id="UP001596957">
    <property type="component" value="Unassembled WGS sequence"/>
</dbReference>
<feature type="region of interest" description="Disordered" evidence="1">
    <location>
        <begin position="108"/>
        <end position="127"/>
    </location>
</feature>
<dbReference type="EMBL" id="JBHTEC010000001">
    <property type="protein sequence ID" value="MFD0282811.1"/>
    <property type="molecule type" value="Genomic_DNA"/>
</dbReference>
<protein>
    <submittedName>
        <fullName evidence="2">Uncharacterized protein</fullName>
    </submittedName>
</protein>
<evidence type="ECO:0000313" key="2">
    <source>
        <dbReference type="EMBL" id="MFD0282811.1"/>
    </source>
</evidence>
<dbReference type="RefSeq" id="WP_381249426.1">
    <property type="nucleotide sequence ID" value="NZ_JBHTBI010000004.1"/>
</dbReference>
<organism evidence="2 3">
    <name type="scientific">Streptomyces lutosisoli</name>
    <dbReference type="NCBI Taxonomy" id="2665721"/>
    <lineage>
        <taxon>Bacteria</taxon>
        <taxon>Bacillati</taxon>
        <taxon>Actinomycetota</taxon>
        <taxon>Actinomycetes</taxon>
        <taxon>Kitasatosporales</taxon>
        <taxon>Streptomycetaceae</taxon>
        <taxon>Streptomyces</taxon>
    </lineage>
</organism>
<comment type="caution">
    <text evidence="2">The sequence shown here is derived from an EMBL/GenBank/DDBJ whole genome shotgun (WGS) entry which is preliminary data.</text>
</comment>
<keyword evidence="3" id="KW-1185">Reference proteome</keyword>
<evidence type="ECO:0000313" key="3">
    <source>
        <dbReference type="Proteomes" id="UP001596957"/>
    </source>
</evidence>
<name>A0ABW2VE90_9ACTN</name>
<sequence>MLSALSEREESGTLDSAEAAGYARSLETANASLQQRLKDRTGSTTDRAAVAAADPVSDLVAQLQSTVSGLVQALTGAVGTATGLLSSVLGVVTGLLGTGLPSLPALPAAGSPATTAGSPTTVVLPAG</sequence>
<gene>
    <name evidence="2" type="ORF">ACFQZP_14170</name>
</gene>
<accession>A0ABW2VE90</accession>